<dbReference type="SUPFAM" id="SSF52540">
    <property type="entry name" value="P-loop containing nucleoside triphosphate hydrolases"/>
    <property type="match status" value="1"/>
</dbReference>
<dbReference type="Proteomes" id="UP000538196">
    <property type="component" value="Unassembled WGS sequence"/>
</dbReference>
<evidence type="ECO:0000313" key="1">
    <source>
        <dbReference type="EMBL" id="MBB2966950.1"/>
    </source>
</evidence>
<dbReference type="EMBL" id="JACHVP010000001">
    <property type="protein sequence ID" value="MBB2966950.1"/>
    <property type="molecule type" value="Genomic_DNA"/>
</dbReference>
<dbReference type="AlphaFoldDB" id="A0A7W4YJK3"/>
<dbReference type="GO" id="GO:0016301">
    <property type="term" value="F:kinase activity"/>
    <property type="evidence" value="ECO:0007669"/>
    <property type="project" value="UniProtKB-KW"/>
</dbReference>
<name>A0A7W4YJK3_LEIAQ</name>
<dbReference type="InterPro" id="IPR027417">
    <property type="entry name" value="P-loop_NTPase"/>
</dbReference>
<reference evidence="1 2" key="1">
    <citation type="submission" date="2020-08" db="EMBL/GenBank/DDBJ databases">
        <title>Sequencing the genomes of 1000 actinobacteria strains.</title>
        <authorList>
            <person name="Klenk H.-P."/>
        </authorList>
    </citation>
    <scope>NUCLEOTIDE SEQUENCE [LARGE SCALE GENOMIC DNA]</scope>
    <source>
        <strain evidence="1 2">DSM 20146</strain>
    </source>
</reference>
<accession>A0A7W4YJK3</accession>
<dbReference type="Gene3D" id="3.40.50.300">
    <property type="entry name" value="P-loop containing nucleotide triphosphate hydrolases"/>
    <property type="match status" value="1"/>
</dbReference>
<dbReference type="RefSeq" id="WP_021765171.1">
    <property type="nucleotide sequence ID" value="NZ_JACHVP010000001.1"/>
</dbReference>
<protein>
    <submittedName>
        <fullName evidence="1">Putative kinase</fullName>
    </submittedName>
</protein>
<comment type="caution">
    <text evidence="1">The sequence shown here is derived from an EMBL/GenBank/DDBJ whole genome shotgun (WGS) entry which is preliminary data.</text>
</comment>
<keyword evidence="1" id="KW-0418">Kinase</keyword>
<proteinExistence type="predicted"/>
<dbReference type="Pfam" id="PF13671">
    <property type="entry name" value="AAA_33"/>
    <property type="match status" value="1"/>
</dbReference>
<sequence length="182" mass="19216">MARLILINGAPASGKSTLAALLVEDRPLALALDIDSVRGALGRWSDDPEASGTAARRIALAMIDAHLTAGHDVVVPQFLRRPEFADELAAAAHAAQAGFVEIVLVGDPAEASARFAARSASDDPRHRDAAVLQRLPAAEPIEALYADLLAMAEQRPGVHFVPTVDGEPERALQAIRSILHDS</sequence>
<gene>
    <name evidence="1" type="ORF">FHX33_001682</name>
</gene>
<keyword evidence="1" id="KW-0808">Transferase</keyword>
<keyword evidence="2" id="KW-1185">Reference proteome</keyword>
<organism evidence="1 2">
    <name type="scientific">Leifsonia aquatica</name>
    <name type="common">Corynebacterium aquaticum</name>
    <dbReference type="NCBI Taxonomy" id="144185"/>
    <lineage>
        <taxon>Bacteria</taxon>
        <taxon>Bacillati</taxon>
        <taxon>Actinomycetota</taxon>
        <taxon>Actinomycetes</taxon>
        <taxon>Micrococcales</taxon>
        <taxon>Microbacteriaceae</taxon>
        <taxon>Leifsonia</taxon>
    </lineage>
</organism>
<evidence type="ECO:0000313" key="2">
    <source>
        <dbReference type="Proteomes" id="UP000538196"/>
    </source>
</evidence>